<comment type="caution">
    <text evidence="1">The sequence shown here is derived from an EMBL/GenBank/DDBJ whole genome shotgun (WGS) entry which is preliminary data.</text>
</comment>
<sequence>MNKRTNKNTTEVNTLGCDYVSLKEIQNPSKSIDIQKKIHGCPLKCFECQHHFCLFISVTAVGTKLFLKRLVLHLETKTLHLEGTPCEGDERHLLKQKRLSAVPA</sequence>
<protein>
    <submittedName>
        <fullName evidence="1">Uncharacterized protein</fullName>
    </submittedName>
</protein>
<evidence type="ECO:0000313" key="1">
    <source>
        <dbReference type="EMBL" id="MED6242144.1"/>
    </source>
</evidence>
<evidence type="ECO:0000313" key="2">
    <source>
        <dbReference type="Proteomes" id="UP001345963"/>
    </source>
</evidence>
<reference evidence="1 2" key="1">
    <citation type="submission" date="2021-07" db="EMBL/GenBank/DDBJ databases">
        <authorList>
            <person name="Palmer J.M."/>
        </authorList>
    </citation>
    <scope>NUCLEOTIDE SEQUENCE [LARGE SCALE GENOMIC DNA]</scope>
    <source>
        <strain evidence="1 2">AT_MEX2019</strain>
        <tissue evidence="1">Muscle</tissue>
    </source>
</reference>
<accession>A0ABU7AWZ9</accession>
<dbReference type="Proteomes" id="UP001345963">
    <property type="component" value="Unassembled WGS sequence"/>
</dbReference>
<organism evidence="1 2">
    <name type="scientific">Ataeniobius toweri</name>
    <dbReference type="NCBI Taxonomy" id="208326"/>
    <lineage>
        <taxon>Eukaryota</taxon>
        <taxon>Metazoa</taxon>
        <taxon>Chordata</taxon>
        <taxon>Craniata</taxon>
        <taxon>Vertebrata</taxon>
        <taxon>Euteleostomi</taxon>
        <taxon>Actinopterygii</taxon>
        <taxon>Neopterygii</taxon>
        <taxon>Teleostei</taxon>
        <taxon>Neoteleostei</taxon>
        <taxon>Acanthomorphata</taxon>
        <taxon>Ovalentaria</taxon>
        <taxon>Atherinomorphae</taxon>
        <taxon>Cyprinodontiformes</taxon>
        <taxon>Goodeidae</taxon>
        <taxon>Ataeniobius</taxon>
    </lineage>
</organism>
<keyword evidence="2" id="KW-1185">Reference proteome</keyword>
<gene>
    <name evidence="1" type="ORF">ATANTOWER_000683</name>
</gene>
<dbReference type="EMBL" id="JAHUTI010030570">
    <property type="protein sequence ID" value="MED6242144.1"/>
    <property type="molecule type" value="Genomic_DNA"/>
</dbReference>
<proteinExistence type="predicted"/>
<name>A0ABU7AWZ9_9TELE</name>